<evidence type="ECO:0000256" key="5">
    <source>
        <dbReference type="PROSITE-ProRule" id="PRU00409"/>
    </source>
</evidence>
<dbReference type="SUPFAM" id="SSF56059">
    <property type="entry name" value="Glutathione synthetase ATP-binding domain-like"/>
    <property type="match status" value="1"/>
</dbReference>
<dbReference type="InterPro" id="IPR051538">
    <property type="entry name" value="Acyl-CoA_Synth/Transferase"/>
</dbReference>
<accession>A0A347ZSX9</accession>
<dbReference type="InterPro" id="IPR043938">
    <property type="entry name" value="Ligase_CoA_dom"/>
</dbReference>
<dbReference type="Pfam" id="PF13607">
    <property type="entry name" value="Succ_CoA_lig"/>
    <property type="match status" value="1"/>
</dbReference>
<dbReference type="SUPFAM" id="SSF51735">
    <property type="entry name" value="NAD(P)-binding Rossmann-fold domains"/>
    <property type="match status" value="1"/>
</dbReference>
<keyword evidence="1" id="KW-0436">Ligase</keyword>
<dbReference type="Proteomes" id="UP000256388">
    <property type="component" value="Unassembled WGS sequence"/>
</dbReference>
<dbReference type="InterPro" id="IPR013815">
    <property type="entry name" value="ATP_grasp_subdomain_1"/>
</dbReference>
<dbReference type="OrthoDB" id="9807426at2"/>
<dbReference type="AlphaFoldDB" id="A0A347ZSX9"/>
<dbReference type="Pfam" id="PF19045">
    <property type="entry name" value="Ligase_CoA_2"/>
    <property type="match status" value="1"/>
</dbReference>
<dbReference type="Gene3D" id="3.40.50.720">
    <property type="entry name" value="NAD(P)-binding Rossmann-like Domain"/>
    <property type="match status" value="1"/>
</dbReference>
<dbReference type="Pfam" id="PF13380">
    <property type="entry name" value="CoA_binding_2"/>
    <property type="match status" value="1"/>
</dbReference>
<evidence type="ECO:0000256" key="2">
    <source>
        <dbReference type="ARBA" id="ARBA00022741"/>
    </source>
</evidence>
<dbReference type="GO" id="GO:0043758">
    <property type="term" value="F:acetate-CoA ligase (ADP-forming) activity"/>
    <property type="evidence" value="ECO:0007669"/>
    <property type="project" value="InterPro"/>
</dbReference>
<proteinExistence type="inferred from homology"/>
<dbReference type="SMART" id="SM00881">
    <property type="entry name" value="CoA_binding"/>
    <property type="match status" value="1"/>
</dbReference>
<evidence type="ECO:0000256" key="3">
    <source>
        <dbReference type="ARBA" id="ARBA00022840"/>
    </source>
</evidence>
<evidence type="ECO:0000256" key="1">
    <source>
        <dbReference type="ARBA" id="ARBA00022598"/>
    </source>
</evidence>
<organism evidence="7 8">
    <name type="scientific">Pelolinea submarina</name>
    <dbReference type="NCBI Taxonomy" id="913107"/>
    <lineage>
        <taxon>Bacteria</taxon>
        <taxon>Bacillati</taxon>
        <taxon>Chloroflexota</taxon>
        <taxon>Anaerolineae</taxon>
        <taxon>Anaerolineales</taxon>
        <taxon>Anaerolineaceae</taxon>
        <taxon>Pelolinea</taxon>
    </lineage>
</organism>
<evidence type="ECO:0000259" key="6">
    <source>
        <dbReference type="PROSITE" id="PS50975"/>
    </source>
</evidence>
<dbReference type="EMBL" id="QUMS01000001">
    <property type="protein sequence ID" value="REG11014.1"/>
    <property type="molecule type" value="Genomic_DNA"/>
</dbReference>
<evidence type="ECO:0000313" key="8">
    <source>
        <dbReference type="Proteomes" id="UP000256388"/>
    </source>
</evidence>
<dbReference type="GO" id="GO:0046872">
    <property type="term" value="F:metal ion binding"/>
    <property type="evidence" value="ECO:0007669"/>
    <property type="project" value="InterPro"/>
</dbReference>
<evidence type="ECO:0000256" key="4">
    <source>
        <dbReference type="ARBA" id="ARBA00060888"/>
    </source>
</evidence>
<reference evidence="7 8" key="1">
    <citation type="submission" date="2018-08" db="EMBL/GenBank/DDBJ databases">
        <title>Genomic Encyclopedia of Type Strains, Phase IV (KMG-IV): sequencing the most valuable type-strain genomes for metagenomic binning, comparative biology and taxonomic classification.</title>
        <authorList>
            <person name="Goeker M."/>
        </authorList>
    </citation>
    <scope>NUCLEOTIDE SEQUENCE [LARGE SCALE GENOMIC DNA]</scope>
    <source>
        <strain evidence="7 8">DSM 23923</strain>
    </source>
</reference>
<feature type="domain" description="ATP-grasp" evidence="6">
    <location>
        <begin position="490"/>
        <end position="526"/>
    </location>
</feature>
<keyword evidence="7" id="KW-0808">Transferase</keyword>
<dbReference type="InterPro" id="IPR011761">
    <property type="entry name" value="ATP-grasp"/>
</dbReference>
<keyword evidence="3 5" id="KW-0067">ATP-binding</keyword>
<dbReference type="InterPro" id="IPR016102">
    <property type="entry name" value="Succinyl-CoA_synth-like"/>
</dbReference>
<dbReference type="Pfam" id="PF13549">
    <property type="entry name" value="ATP-grasp_5"/>
    <property type="match status" value="1"/>
</dbReference>
<dbReference type="PANTHER" id="PTHR43334">
    <property type="entry name" value="ACETATE--COA LIGASE [ADP-FORMING]"/>
    <property type="match status" value="1"/>
</dbReference>
<keyword evidence="2 5" id="KW-0547">Nucleotide-binding</keyword>
<dbReference type="RefSeq" id="WP_116224163.1">
    <property type="nucleotide sequence ID" value="NZ_AP018437.1"/>
</dbReference>
<protein>
    <submittedName>
        <fullName evidence="7">Acetyltransferase</fullName>
    </submittedName>
</protein>
<dbReference type="FunFam" id="3.30.1490.20:FF:000020">
    <property type="entry name" value="Protein lysine acetyltransferase"/>
    <property type="match status" value="1"/>
</dbReference>
<dbReference type="Gene3D" id="3.30.1490.20">
    <property type="entry name" value="ATP-grasp fold, A domain"/>
    <property type="match status" value="1"/>
</dbReference>
<comment type="similarity">
    <text evidence="4">In the N-terminal section; belongs to the acetate CoA ligase alpha subunit family.</text>
</comment>
<name>A0A347ZSX9_9CHLR</name>
<dbReference type="Gene3D" id="3.40.50.261">
    <property type="entry name" value="Succinyl-CoA synthetase domains"/>
    <property type="match status" value="2"/>
</dbReference>
<sequence>MTSSLNTFFEPAGVAIIGASDKPDKLSHGILRNMLEYGYQGGVYPVNPKSSEILGKTCYPDISVVPDPLDLAVIILPAPAIPGVLEACGKRGVKTVTVISGGFKEIGEEGKALEGQILEIIHKYGMRMIGPNCVGSFNLNNGMNTTFIKGKPATGGIGFISQSGAVCGGIVDHVLNNGIGFSHFLSLGNEADVNETDMMEYLVEDDKTSVIAIYAEGIQDGQRFIQSARKVTRRKPVLILKAGRSDEGARAVSSHTGSLAGSHTAYQAAFQQSGVIEVKNSTDLLNVAMALDWMPLPKGSRAAIVTNAGGPAALASDSLAENGIQLAHFSQATQAKLREKLSPAAQVANPVDMLGGATETEYGYALDCVLADENVDMALGVLVPQALVDTVKVAQAMLDAARKSGKPVLVCIMGSVSVHAAQQLLHDNHLPMVDYPEKSGVVFGALKQYADYLNSPPNDEETLSIKKDTAKVQALLAGSDLKNWGEHVTRPLLDAYGVSLIPGKLARDFQESLDAAKELGYPVVMKVASQDVLHKSDYGAIAVNIRDDGELENAYNRILENVHEHDVNARIEGVLLEKMAAKGQEVIIGMKRDPGFGPLMMFGMGGIFVELFKDVAFRVAPMTTADARAMLKQTKAVKLLSGWRGGIQYDTDAIIENILRLSQLAVDFPQIQEIEINPLLVLPKGQGALALDCRMILE</sequence>
<dbReference type="SUPFAM" id="SSF52210">
    <property type="entry name" value="Succinyl-CoA synthetase domains"/>
    <property type="match status" value="2"/>
</dbReference>
<dbReference type="PANTHER" id="PTHR43334:SF1">
    <property type="entry name" value="3-HYDROXYPROPIONATE--COA LIGASE [ADP-FORMING]"/>
    <property type="match status" value="1"/>
</dbReference>
<dbReference type="PROSITE" id="PS50975">
    <property type="entry name" value="ATP_GRASP"/>
    <property type="match status" value="1"/>
</dbReference>
<evidence type="ECO:0000313" key="7">
    <source>
        <dbReference type="EMBL" id="REG11014.1"/>
    </source>
</evidence>
<comment type="caution">
    <text evidence="7">The sequence shown here is derived from an EMBL/GenBank/DDBJ whole genome shotgun (WGS) entry which is preliminary data.</text>
</comment>
<keyword evidence="8" id="KW-1185">Reference proteome</keyword>
<dbReference type="Gene3D" id="3.30.470.20">
    <property type="entry name" value="ATP-grasp fold, B domain"/>
    <property type="match status" value="1"/>
</dbReference>
<dbReference type="GO" id="GO:0016740">
    <property type="term" value="F:transferase activity"/>
    <property type="evidence" value="ECO:0007669"/>
    <property type="project" value="UniProtKB-KW"/>
</dbReference>
<gene>
    <name evidence="7" type="ORF">DFR64_0886</name>
</gene>
<dbReference type="InterPro" id="IPR003781">
    <property type="entry name" value="CoA-bd"/>
</dbReference>
<dbReference type="InterPro" id="IPR036291">
    <property type="entry name" value="NAD(P)-bd_dom_sf"/>
</dbReference>
<dbReference type="InterPro" id="IPR032875">
    <property type="entry name" value="Succ_CoA_lig_flav_dom"/>
</dbReference>
<dbReference type="GO" id="GO:0005524">
    <property type="term" value="F:ATP binding"/>
    <property type="evidence" value="ECO:0007669"/>
    <property type="project" value="UniProtKB-UniRule"/>
</dbReference>